<proteinExistence type="predicted"/>
<gene>
    <name evidence="1" type="ORF">MU846_07315</name>
</gene>
<sequence>MSGDIQIRLRLPEQDLGALTLGSDQPRRLRAWVAQLPRMNLGETARQLYLYIQELNRLPLETPTRLQLLEILRLPLLETCASLGQHYLKQSLVLPENAQRVAALAQALQNHLATGYKLVVSRALRRVQRLQSNGQAGQGAAERALQRNVATAMQRAASALSEVLLRSCQLYLPTPRHLWLELHQLYLLASTYALEHVQITDPAWPGTEQVTTVANTYHRALLLATARPNQLRQPELAWVFEASAQWAGMIQVRPANADDDLFVFDLQLDKPPTCRTHVSAARASSRYVHSRALVEALAASEAGHAPSGFELPAGGPPALLAHLCQAWGAVAERSFQRQVHTLQLDICLGISAVHFHASGSVDFVARTQQAAPSEAEMEAIDLATASAAAKGGRQRAVSFPAHRCQTVNVSPGGYCLAWQGETPPQLRTGELIGLREEEHHEWTVGLVRWVRQLTHQGAQLGVELLAPRVLAVAARVLPPAGEAGDFQRVLLLPELDTIGQPATLLLPPLGFAPGCIVELLRQGARERVQLARRVSSTASIMQYEFQSLDAAPAASGDADEFHSIWASL</sequence>
<evidence type="ECO:0000313" key="2">
    <source>
        <dbReference type="Proteomes" id="UP001165524"/>
    </source>
</evidence>
<accession>A0ABT0E6S4</accession>
<evidence type="ECO:0008006" key="3">
    <source>
        <dbReference type="Google" id="ProtNLM"/>
    </source>
</evidence>
<dbReference type="RefSeq" id="WP_246951130.1">
    <property type="nucleotide sequence ID" value="NZ_JALKII010000003.1"/>
</dbReference>
<protein>
    <recommendedName>
        <fullName evidence="3">Molecular chaperone</fullName>
    </recommendedName>
</protein>
<reference evidence="1" key="1">
    <citation type="submission" date="2022-04" db="EMBL/GenBank/DDBJ databases">
        <title>Alcanivorax sp. CY1518 draft genome sequence.</title>
        <authorList>
            <person name="Zhao G."/>
            <person name="An M."/>
        </authorList>
    </citation>
    <scope>NUCLEOTIDE SEQUENCE</scope>
    <source>
        <strain evidence="1">CY1518</strain>
    </source>
</reference>
<keyword evidence="2" id="KW-1185">Reference proteome</keyword>
<organism evidence="1 2">
    <name type="scientific">Alcanivorax quisquiliarum</name>
    <dbReference type="NCBI Taxonomy" id="2933565"/>
    <lineage>
        <taxon>Bacteria</taxon>
        <taxon>Pseudomonadati</taxon>
        <taxon>Pseudomonadota</taxon>
        <taxon>Gammaproteobacteria</taxon>
        <taxon>Oceanospirillales</taxon>
        <taxon>Alcanivoracaceae</taxon>
        <taxon>Alcanivorax</taxon>
    </lineage>
</organism>
<evidence type="ECO:0000313" key="1">
    <source>
        <dbReference type="EMBL" id="MCK0537517.1"/>
    </source>
</evidence>
<comment type="caution">
    <text evidence="1">The sequence shown here is derived from an EMBL/GenBank/DDBJ whole genome shotgun (WGS) entry which is preliminary data.</text>
</comment>
<dbReference type="EMBL" id="JALKII010000003">
    <property type="protein sequence ID" value="MCK0537517.1"/>
    <property type="molecule type" value="Genomic_DNA"/>
</dbReference>
<dbReference type="Proteomes" id="UP001165524">
    <property type="component" value="Unassembled WGS sequence"/>
</dbReference>
<name>A0ABT0E6S4_9GAMM</name>